<protein>
    <recommendedName>
        <fullName evidence="3">histidine kinase</fullName>
        <ecNumber evidence="3">2.7.13.3</ecNumber>
    </recommendedName>
</protein>
<evidence type="ECO:0000256" key="7">
    <source>
        <dbReference type="ARBA" id="ARBA00022741"/>
    </source>
</evidence>
<dbReference type="EMBL" id="MHCC01000018">
    <property type="protein sequence ID" value="OGY13239.1"/>
    <property type="molecule type" value="Genomic_DNA"/>
</dbReference>
<keyword evidence="10" id="KW-0902">Two-component regulatory system</keyword>
<keyword evidence="12" id="KW-1133">Transmembrane helix</keyword>
<keyword evidence="5" id="KW-0597">Phosphoprotein</keyword>
<evidence type="ECO:0000256" key="3">
    <source>
        <dbReference type="ARBA" id="ARBA00012438"/>
    </source>
</evidence>
<dbReference type="InterPro" id="IPR003661">
    <property type="entry name" value="HisK_dim/P_dom"/>
</dbReference>
<gene>
    <name evidence="14" type="ORF">A3A77_01560</name>
</gene>
<keyword evidence="9" id="KW-0067">ATP-binding</keyword>
<keyword evidence="7" id="KW-0547">Nucleotide-binding</keyword>
<name>A0A1G1VCX3_9BACT</name>
<feature type="transmembrane region" description="Helical" evidence="12">
    <location>
        <begin position="119"/>
        <end position="141"/>
    </location>
</feature>
<evidence type="ECO:0000256" key="8">
    <source>
        <dbReference type="ARBA" id="ARBA00022777"/>
    </source>
</evidence>
<dbReference type="GO" id="GO:0005886">
    <property type="term" value="C:plasma membrane"/>
    <property type="evidence" value="ECO:0007669"/>
    <property type="project" value="UniProtKB-SubCell"/>
</dbReference>
<dbReference type="GO" id="GO:0000155">
    <property type="term" value="F:phosphorelay sensor kinase activity"/>
    <property type="evidence" value="ECO:0007669"/>
    <property type="project" value="InterPro"/>
</dbReference>
<evidence type="ECO:0000256" key="1">
    <source>
        <dbReference type="ARBA" id="ARBA00000085"/>
    </source>
</evidence>
<dbReference type="SUPFAM" id="SSF55874">
    <property type="entry name" value="ATPase domain of HSP90 chaperone/DNA topoisomerase II/histidine kinase"/>
    <property type="match status" value="1"/>
</dbReference>
<evidence type="ECO:0000256" key="10">
    <source>
        <dbReference type="ARBA" id="ARBA00023012"/>
    </source>
</evidence>
<evidence type="ECO:0000256" key="5">
    <source>
        <dbReference type="ARBA" id="ARBA00022553"/>
    </source>
</evidence>
<dbReference type="EC" id="2.7.13.3" evidence="3"/>
<keyword evidence="11 12" id="KW-0472">Membrane</keyword>
<dbReference type="GO" id="GO:0005524">
    <property type="term" value="F:ATP binding"/>
    <property type="evidence" value="ECO:0007669"/>
    <property type="project" value="UniProtKB-KW"/>
</dbReference>
<dbReference type="SUPFAM" id="SSF47384">
    <property type="entry name" value="Homodimeric domain of signal transducing histidine kinase"/>
    <property type="match status" value="1"/>
</dbReference>
<dbReference type="InterPro" id="IPR036097">
    <property type="entry name" value="HisK_dim/P_sf"/>
</dbReference>
<feature type="domain" description="Histidine kinase" evidence="13">
    <location>
        <begin position="194"/>
        <end position="414"/>
    </location>
</feature>
<dbReference type="SMART" id="SM00387">
    <property type="entry name" value="HATPase_c"/>
    <property type="match status" value="1"/>
</dbReference>
<dbReference type="Gene3D" id="1.10.287.130">
    <property type="match status" value="1"/>
</dbReference>
<dbReference type="Pfam" id="PF00512">
    <property type="entry name" value="HisKA"/>
    <property type="match status" value="1"/>
</dbReference>
<evidence type="ECO:0000259" key="13">
    <source>
        <dbReference type="PROSITE" id="PS50109"/>
    </source>
</evidence>
<dbReference type="InterPro" id="IPR003594">
    <property type="entry name" value="HATPase_dom"/>
</dbReference>
<dbReference type="FunFam" id="3.30.565.10:FF:000023">
    <property type="entry name" value="PAS domain-containing sensor histidine kinase"/>
    <property type="match status" value="1"/>
</dbReference>
<comment type="caution">
    <text evidence="14">The sequence shown here is derived from an EMBL/GenBank/DDBJ whole genome shotgun (WGS) entry which is preliminary data.</text>
</comment>
<keyword evidence="4" id="KW-1003">Cell membrane</keyword>
<organism evidence="14 15">
    <name type="scientific">Candidatus Blackburnbacteria bacterium RIFCSPLOWO2_01_FULL_40_20</name>
    <dbReference type="NCBI Taxonomy" id="1797519"/>
    <lineage>
        <taxon>Bacteria</taxon>
        <taxon>Candidatus Blackburniibacteriota</taxon>
    </lineage>
</organism>
<evidence type="ECO:0000256" key="2">
    <source>
        <dbReference type="ARBA" id="ARBA00004236"/>
    </source>
</evidence>
<dbReference type="PRINTS" id="PR00344">
    <property type="entry name" value="BCTRLSENSOR"/>
</dbReference>
<dbReference type="AlphaFoldDB" id="A0A1G1VCX3"/>
<accession>A0A1G1VCX3</accession>
<dbReference type="InterPro" id="IPR036890">
    <property type="entry name" value="HATPase_C_sf"/>
</dbReference>
<evidence type="ECO:0000256" key="12">
    <source>
        <dbReference type="SAM" id="Phobius"/>
    </source>
</evidence>
<keyword evidence="8" id="KW-0418">Kinase</keyword>
<evidence type="ECO:0000256" key="9">
    <source>
        <dbReference type="ARBA" id="ARBA00022840"/>
    </source>
</evidence>
<keyword evidence="6" id="KW-0808">Transferase</keyword>
<keyword evidence="12" id="KW-0812">Transmembrane</keyword>
<dbReference type="Pfam" id="PF02518">
    <property type="entry name" value="HATPase_c"/>
    <property type="match status" value="1"/>
</dbReference>
<dbReference type="PANTHER" id="PTHR43547">
    <property type="entry name" value="TWO-COMPONENT HISTIDINE KINASE"/>
    <property type="match status" value="1"/>
</dbReference>
<dbReference type="CDD" id="cd00082">
    <property type="entry name" value="HisKA"/>
    <property type="match status" value="1"/>
</dbReference>
<dbReference type="Proteomes" id="UP000178659">
    <property type="component" value="Unassembled WGS sequence"/>
</dbReference>
<comment type="catalytic activity">
    <reaction evidence="1">
        <text>ATP + protein L-histidine = ADP + protein N-phospho-L-histidine.</text>
        <dbReference type="EC" id="2.7.13.3"/>
    </reaction>
</comment>
<proteinExistence type="predicted"/>
<dbReference type="InterPro" id="IPR004358">
    <property type="entry name" value="Sig_transdc_His_kin-like_C"/>
</dbReference>
<evidence type="ECO:0000313" key="14">
    <source>
        <dbReference type="EMBL" id="OGY13239.1"/>
    </source>
</evidence>
<evidence type="ECO:0000313" key="15">
    <source>
        <dbReference type="Proteomes" id="UP000178659"/>
    </source>
</evidence>
<dbReference type="Gene3D" id="3.30.565.10">
    <property type="entry name" value="Histidine kinase-like ATPase, C-terminal domain"/>
    <property type="match status" value="1"/>
</dbReference>
<evidence type="ECO:0000256" key="4">
    <source>
        <dbReference type="ARBA" id="ARBA00022475"/>
    </source>
</evidence>
<feature type="transmembrane region" description="Helical" evidence="12">
    <location>
        <begin position="81"/>
        <end position="99"/>
    </location>
</feature>
<dbReference type="InterPro" id="IPR005467">
    <property type="entry name" value="His_kinase_dom"/>
</dbReference>
<evidence type="ECO:0000256" key="6">
    <source>
        <dbReference type="ARBA" id="ARBA00022679"/>
    </source>
</evidence>
<reference evidence="14 15" key="1">
    <citation type="journal article" date="2016" name="Nat. Commun.">
        <title>Thousands of microbial genomes shed light on interconnected biogeochemical processes in an aquifer system.</title>
        <authorList>
            <person name="Anantharaman K."/>
            <person name="Brown C.T."/>
            <person name="Hug L.A."/>
            <person name="Sharon I."/>
            <person name="Castelle C.J."/>
            <person name="Probst A.J."/>
            <person name="Thomas B.C."/>
            <person name="Singh A."/>
            <person name="Wilkins M.J."/>
            <person name="Karaoz U."/>
            <person name="Brodie E.L."/>
            <person name="Williams K.H."/>
            <person name="Hubbard S.S."/>
            <person name="Banfield J.F."/>
        </authorList>
    </citation>
    <scope>NUCLEOTIDE SEQUENCE [LARGE SCALE GENOMIC DNA]</scope>
</reference>
<dbReference type="PANTHER" id="PTHR43547:SF2">
    <property type="entry name" value="HYBRID SIGNAL TRANSDUCTION HISTIDINE KINASE C"/>
    <property type="match status" value="1"/>
</dbReference>
<dbReference type="PROSITE" id="PS50109">
    <property type="entry name" value="HIS_KIN"/>
    <property type="match status" value="1"/>
</dbReference>
<evidence type="ECO:0000256" key="11">
    <source>
        <dbReference type="ARBA" id="ARBA00023136"/>
    </source>
</evidence>
<comment type="subcellular location">
    <subcellularLocation>
        <location evidence="2">Cell membrane</location>
    </subcellularLocation>
</comment>
<sequence length="419" mass="47089">MAESNVSSKAEEVGVNVGEKRDRLVVHIVRVLVKLGIVLTLVLSNSPNYLVLSIYLVVTEVLDQFSIYFSRLNPKFKRWIGYFYALNSVAVISAIAYFAQWTLNDFYLVYLVHISSSTLAYGFSNGLLSFILSVFTYSSLLFANNAPFYIYVRLPLMSILVLRLLMNQQWYEKIRDTLAYMMDVERSKQDFIGLASHNLRTPVAAIYGYIDLLLRGDVGQLTHEQTSFLEKIKGNNQELEKMTEQLLQISILEVNHEVNLMKQPTQIETIIEDAVVRYEPQAKSKSITLTFQKSTIPLPLTYIDVEKVKSVILNLIDNAIKYTEKGGVTVSANLVNDNIIVGIKDTGVGISPEDLPKVFNKFFRSGSILVYNQTGVGLGLYLGKKIIELHKGTVTVESVLNQGSTFTISLPVGKEDVLE</sequence>
<dbReference type="SMART" id="SM00388">
    <property type="entry name" value="HisKA"/>
    <property type="match status" value="1"/>
</dbReference>